<evidence type="ECO:0000313" key="38">
    <source>
        <dbReference type="EMBL" id="QXN85596.1"/>
    </source>
</evidence>
<sequence length="56" mass="6368">MSSTSEHEHVVASPIQPRDDDKTPNTTVFRSVPQNWTLTPQQRAFIDAFADDEPQK</sequence>
<dbReference type="EMBL" id="AAIXUH010000001">
    <property type="protein sequence ID" value="ECJ2911634.1"/>
    <property type="molecule type" value="Genomic_DNA"/>
</dbReference>
<evidence type="ECO:0000313" key="19">
    <source>
        <dbReference type="EMBL" id="HAB4101556.1"/>
    </source>
</evidence>
<reference evidence="4" key="5">
    <citation type="submission" date="2019-07" db="EMBL/GenBank/DDBJ databases">
        <authorList>
            <person name="Ashton P.M."/>
            <person name="Dallman T."/>
            <person name="Nair S."/>
            <person name="De Pinna E."/>
            <person name="Peters T."/>
            <person name="Grant K."/>
        </authorList>
    </citation>
    <scope>NUCLEOTIDE SEQUENCE</scope>
    <source>
        <strain evidence="5">474878</strain>
        <strain evidence="4">481463</strain>
    </source>
</reference>
<dbReference type="Proteomes" id="UP000839781">
    <property type="component" value="Unassembled WGS sequence"/>
</dbReference>
<dbReference type="EMBL" id="DAAGQE010000039">
    <property type="protein sequence ID" value="HAB4101556.1"/>
    <property type="molecule type" value="Genomic_DNA"/>
</dbReference>
<reference evidence="3" key="3">
    <citation type="submission" date="2018-07" db="EMBL/GenBank/DDBJ databases">
        <authorList>
            <consortium name="GenomeTrakr network: Whole genome sequencing for foodborne pathogen traceback"/>
        </authorList>
    </citation>
    <scope>NUCLEOTIDE SEQUENCE</scope>
    <source>
        <strain evidence="3">CFSAN008697</strain>
        <strain evidence="37">CFSAN030538</strain>
        <strain evidence="6">FDA00001986</strain>
        <strain evidence="36">FMA0132</strain>
    </source>
</reference>
<dbReference type="EMBL" id="DAAHAQ010000119">
    <property type="protein sequence ID" value="HAB5331043.1"/>
    <property type="molecule type" value="Genomic_DNA"/>
</dbReference>
<evidence type="ECO:0000313" key="26">
    <source>
        <dbReference type="EMBL" id="HAB5331043.1"/>
    </source>
</evidence>
<evidence type="ECO:0000313" key="34">
    <source>
        <dbReference type="EMBL" id="HAE1596397.1"/>
    </source>
</evidence>
<reference evidence="8" key="2">
    <citation type="journal article" date="2018" name="Genome Biol.">
        <title>SKESA: strategic k-mer extension for scrupulous assemblies.</title>
        <authorList>
            <person name="Souvorov A."/>
            <person name="Agarwala R."/>
            <person name="Lipman D.J."/>
        </authorList>
    </citation>
    <scope>NUCLEOTIDE SEQUENCE</scope>
    <source>
        <strain evidence="30">11-1391</strain>
        <strain evidence="31">11-3796</strain>
        <strain evidence="8">Salmonella enterica</strain>
    </source>
</reference>
<evidence type="ECO:0000313" key="4">
    <source>
        <dbReference type="EMBL" id="ECJ2911634.1"/>
    </source>
</evidence>
<evidence type="ECO:0000313" key="3">
    <source>
        <dbReference type="EMBL" id="EBP3692070.1"/>
    </source>
</evidence>
<proteinExistence type="predicted"/>
<reference evidence="37" key="7">
    <citation type="submission" date="2021-05" db="EMBL/GenBank/DDBJ databases">
        <title>Whole genome PacBio Sequel sequence of Salmonella enterica subsp. enterica.</title>
        <authorList>
            <person name="Hoffmann M."/>
            <person name="Balkey M."/>
            <person name="Luo Y."/>
        </authorList>
    </citation>
    <scope>NUCLEOTIDE SEQUENCE</scope>
    <source>
        <strain evidence="37">CFSAN030538</strain>
    </source>
</reference>
<dbReference type="EMBL" id="DAAGBA010000047">
    <property type="protein sequence ID" value="HAB2326241.1"/>
    <property type="molecule type" value="Genomic_DNA"/>
</dbReference>
<dbReference type="EMBL" id="DAAQZP010000048">
    <property type="protein sequence ID" value="HAE1596397.1"/>
    <property type="molecule type" value="Genomic_DNA"/>
</dbReference>
<feature type="compositionally biased region" description="Basic and acidic residues" evidence="1">
    <location>
        <begin position="1"/>
        <end position="10"/>
    </location>
</feature>
<evidence type="ECO:0000313" key="32">
    <source>
        <dbReference type="EMBL" id="HAE1266299.1"/>
    </source>
</evidence>
<evidence type="ECO:0000313" key="17">
    <source>
        <dbReference type="EMBL" id="HAB3976748.1"/>
    </source>
</evidence>
<evidence type="ECO:0000313" key="25">
    <source>
        <dbReference type="EMBL" id="HAB5017284.1"/>
    </source>
</evidence>
<dbReference type="EMBL" id="DAAGPC010000004">
    <property type="protein sequence ID" value="HAB3976748.1"/>
    <property type="molecule type" value="Genomic_DNA"/>
</dbReference>
<dbReference type="EMBL" id="AAGLNK010000002">
    <property type="protein sequence ID" value="EBP3692070.1"/>
    <property type="molecule type" value="Genomic_DNA"/>
</dbReference>
<evidence type="ECO:0000313" key="21">
    <source>
        <dbReference type="EMBL" id="HAB4464744.1"/>
    </source>
</evidence>
<dbReference type="EMBL" id="RSHK01000008">
    <property type="protein sequence ID" value="MIE69883.1"/>
    <property type="molecule type" value="Genomic_DNA"/>
</dbReference>
<dbReference type="EMBL" id="DAAFWY010000007">
    <property type="protein sequence ID" value="HAB1846769.1"/>
    <property type="molecule type" value="Genomic_DNA"/>
</dbReference>
<dbReference type="EMBL" id="DAAGPR010000005">
    <property type="protein sequence ID" value="HAB4048874.1"/>
    <property type="molecule type" value="Genomic_DNA"/>
</dbReference>
<evidence type="ECO:0000313" key="14">
    <source>
        <dbReference type="EMBL" id="HAB3842241.1"/>
    </source>
</evidence>
<dbReference type="EMBL" id="DAAHJH010000001">
    <property type="protein sequence ID" value="HAB6337752.1"/>
    <property type="molecule type" value="Genomic_DNA"/>
</dbReference>
<evidence type="ECO:0000313" key="16">
    <source>
        <dbReference type="EMBL" id="HAB3964430.1"/>
    </source>
</evidence>
<reference evidence="38" key="8">
    <citation type="submission" date="2021-07" db="EMBL/GenBank/DDBJ databases">
        <title>Whole-Genome Sequences of non-enterica strains of Salmonella enterica isolated from poultry houses.</title>
        <authorList>
            <person name="Lamas A."/>
            <person name="Regal P."/>
            <person name="Miranda J.M."/>
            <person name="Vazquez B."/>
            <person name="Cepeda A."/>
            <person name="Franco C.M."/>
        </authorList>
    </citation>
    <scope>NUCLEOTIDE SEQUENCE</scope>
    <source>
        <strain evidence="38">LHICA_D1</strain>
    </source>
</reference>
<protein>
    <submittedName>
        <fullName evidence="2">Uncharacterized protein</fullName>
    </submittedName>
</protein>
<evidence type="ECO:0000313" key="5">
    <source>
        <dbReference type="EMBL" id="ECJ4376438.1"/>
    </source>
</evidence>
<evidence type="ECO:0000313" key="33">
    <source>
        <dbReference type="EMBL" id="HAE1474547.1"/>
    </source>
</evidence>
<reference evidence="8" key="6">
    <citation type="submission" date="2019-10" db="EMBL/GenBank/DDBJ databases">
        <authorList>
            <consortium name="NCBI Pathogen Detection Project"/>
        </authorList>
    </citation>
    <scope>NUCLEOTIDE SEQUENCE</scope>
    <source>
        <strain evidence="30">11-1391</strain>
        <strain evidence="31">11-3796</strain>
        <strain evidence="8">Salmonella enterica</strain>
    </source>
</reference>
<feature type="compositionally biased region" description="Polar residues" evidence="1">
    <location>
        <begin position="24"/>
        <end position="35"/>
    </location>
</feature>
<dbReference type="Proteomes" id="UP000885362">
    <property type="component" value="Unassembled WGS sequence"/>
</dbReference>
<dbReference type="EMBL" id="DAAFZM010000005">
    <property type="protein sequence ID" value="HAB2184317.1"/>
    <property type="molecule type" value="Genomic_DNA"/>
</dbReference>
<dbReference type="EMBL" id="AALSXK010000004">
    <property type="protein sequence ID" value="EDD0500943.1"/>
    <property type="molecule type" value="Genomic_DNA"/>
</dbReference>
<dbReference type="EMBL" id="CP078142">
    <property type="protein sequence ID" value="QXN85596.1"/>
    <property type="molecule type" value="Genomic_DNA"/>
</dbReference>
<evidence type="ECO:0000313" key="23">
    <source>
        <dbReference type="EMBL" id="HAB4718865.1"/>
    </source>
</evidence>
<dbReference type="EMBL" id="DAAQZS010000008">
    <property type="protein sequence ID" value="HAE1474547.1"/>
    <property type="molecule type" value="Genomic_DNA"/>
</dbReference>
<evidence type="ECO:0000313" key="12">
    <source>
        <dbReference type="EMBL" id="HAB2184317.1"/>
    </source>
</evidence>
<evidence type="ECO:0000313" key="31">
    <source>
        <dbReference type="EMBL" id="HAC6770484.1"/>
    </source>
</evidence>
<dbReference type="EMBL" id="DAAQXJ010000099">
    <property type="protein sequence ID" value="HAE1266299.1"/>
    <property type="molecule type" value="Genomic_DNA"/>
</dbReference>
<dbReference type="EMBL" id="CP075144">
    <property type="protein sequence ID" value="QWJ71462.1"/>
    <property type="molecule type" value="Genomic_DNA"/>
</dbReference>
<evidence type="ECO:0000313" key="2">
    <source>
        <dbReference type="EMBL" id="ATW54586.1"/>
    </source>
</evidence>
<dbReference type="EMBL" id="DAAGOZ010000010">
    <property type="protein sequence ID" value="HAB3964430.1"/>
    <property type="molecule type" value="Genomic_DNA"/>
</dbReference>
<dbReference type="EMBL" id="CP023345">
    <property type="protein sequence ID" value="ATW54586.1"/>
    <property type="molecule type" value="Genomic_DNA"/>
</dbReference>
<evidence type="ECO:0000313" key="36">
    <source>
        <dbReference type="EMBL" id="MIE69883.1"/>
    </source>
</evidence>
<dbReference type="EMBL" id="AAIYJF010000002">
    <property type="protein sequence ID" value="ECJ4376438.1"/>
    <property type="molecule type" value="Genomic_DNA"/>
</dbReference>
<evidence type="ECO:0000313" key="27">
    <source>
        <dbReference type="EMBL" id="HAB5479716.1"/>
    </source>
</evidence>
<evidence type="ECO:0000313" key="8">
    <source>
        <dbReference type="EMBL" id="HAB1775089.1"/>
    </source>
</evidence>
<name>A0A2I5HG86_SALDZ</name>
<dbReference type="Proteomes" id="UP000230639">
    <property type="component" value="Chromosome"/>
</dbReference>
<reference evidence="2 39" key="1">
    <citation type="submission" date="2017-09" db="EMBL/GenBank/DDBJ databases">
        <title>Complete genome of Salmonella enterica subsp. diarizonae isolated from stool of a patient with bacterial enteropathy.</title>
        <authorList>
            <person name="Zhou J."/>
            <person name="Chen Q."/>
            <person name="Guo L."/>
            <person name="Fan J."/>
        </authorList>
    </citation>
    <scope>NUCLEOTIDE SEQUENCE [LARGE SCALE GENOMIC DNA]</scope>
    <source>
        <strain evidence="2 39">HZS154</strain>
    </source>
</reference>
<evidence type="ECO:0000313" key="15">
    <source>
        <dbReference type="EMBL" id="HAB3922365.1"/>
    </source>
</evidence>
<evidence type="ECO:0000313" key="11">
    <source>
        <dbReference type="EMBL" id="HAB1990580.1"/>
    </source>
</evidence>
<organism evidence="2 39">
    <name type="scientific">Salmonella diarizonae</name>
    <dbReference type="NCBI Taxonomy" id="59204"/>
    <lineage>
        <taxon>Bacteria</taxon>
        <taxon>Pseudomonadati</taxon>
        <taxon>Pseudomonadota</taxon>
        <taxon>Gammaproteobacteria</taxon>
        <taxon>Enterobacterales</taxon>
        <taxon>Enterobacteriaceae</taxon>
        <taxon>Salmonella</taxon>
    </lineage>
</organism>
<dbReference type="EMBL" id="AAMIRF010000035">
    <property type="protein sequence ID" value="EDH7457663.1"/>
    <property type="molecule type" value="Genomic_DNA"/>
</dbReference>
<dbReference type="EMBL" id="DAAFWI010000005">
    <property type="protein sequence ID" value="HAB1775089.1"/>
    <property type="molecule type" value="Genomic_DNA"/>
</dbReference>
<gene>
    <name evidence="37" type="ORF">ABB53_010870</name>
    <name evidence="6" type="ORF">AH359_06180</name>
    <name evidence="7" type="ORF">B4V94_19940</name>
    <name evidence="2" type="ORF">CNQ75_08635</name>
    <name evidence="5" type="ORF">DLB95_03735</name>
    <name evidence="36" type="ORF">EL06_10525</name>
    <name evidence="4" type="ORF">FNI27_01195</name>
    <name evidence="30" type="ORF">G0D47_11900</name>
    <name evidence="31" type="ORF">G0D72_15375</name>
    <name evidence="32" type="ORF">G2916_17550</name>
    <name evidence="35" type="ORF">G2974_19835</name>
    <name evidence="34" type="ORF">G2997_17375</name>
    <name evidence="33" type="ORF">G3A00_11230</name>
    <name evidence="25" type="ORF">GB016_12205</name>
    <name evidence="10" type="ORF">GB034_16875</name>
    <name evidence="11" type="ORF">GB088_04980</name>
    <name evidence="27" type="ORF">GB236_17620</name>
    <name evidence="28" type="ORF">GB246_07835</name>
    <name evidence="13" type="ORF">GB337_14820</name>
    <name evidence="12" type="ORF">GB348_06410</name>
    <name evidence="29" type="ORF">GB480_01890</name>
    <name evidence="26" type="ORF">GBS30_15470</name>
    <name evidence="15" type="ORF">GBV97_02720</name>
    <name evidence="14" type="ORF">GBW00_09640</name>
    <name evidence="17" type="ORF">GBX19_03765</name>
    <name evidence="16" type="ORF">GBX62_10390</name>
    <name evidence="8" type="ORF">GBY11_05790</name>
    <name evidence="19" type="ORF">GBY15_18160</name>
    <name evidence="18" type="ORF">GBY29_03315</name>
    <name evidence="20" type="ORF">GBY49_20890</name>
    <name evidence="21" type="ORF">GBZ04_08380</name>
    <name evidence="9" type="ORF">GBZ10_09820</name>
    <name evidence="22" type="ORF">GBZ12_03145</name>
    <name evidence="23" type="ORF">GBZ37_05175</name>
    <name evidence="24" type="ORF">GBZ41_11415</name>
    <name evidence="38" type="ORF">JMJ85_11145</name>
    <name evidence="3" type="ORF">PG27_02065</name>
</gene>
<evidence type="ECO:0000313" key="18">
    <source>
        <dbReference type="EMBL" id="HAB4048874.1"/>
    </source>
</evidence>
<evidence type="ECO:0000313" key="30">
    <source>
        <dbReference type="EMBL" id="HAC6765378.1"/>
    </source>
</evidence>
<dbReference type="EMBL" id="DAAGVB010000004">
    <property type="protein sequence ID" value="HAB4672895.1"/>
    <property type="molecule type" value="Genomic_DNA"/>
</dbReference>
<dbReference type="EMBL" id="DAAMIJ010000034">
    <property type="protein sequence ID" value="HAC6770484.1"/>
    <property type="molecule type" value="Genomic_DNA"/>
</dbReference>
<evidence type="ECO:0000313" key="7">
    <source>
        <dbReference type="EMBL" id="EDH7457663.1"/>
    </source>
</evidence>
<evidence type="ECO:0000313" key="13">
    <source>
        <dbReference type="EMBL" id="HAB2326241.1"/>
    </source>
</evidence>
<reference evidence="7" key="4">
    <citation type="submission" date="2018-07" db="EMBL/GenBank/DDBJ databases">
        <authorList>
            <consortium name="PulseNet: The National Subtyping Network for Foodborne Disease Surveillance"/>
            <person name="Tarr C.L."/>
            <person name="Trees E."/>
            <person name="Katz L.S."/>
            <person name="Carleton-Romer H.A."/>
            <person name="Stroika S."/>
            <person name="Kucerova Z."/>
            <person name="Roache K.F."/>
            <person name="Sabol A.L."/>
            <person name="Besser J."/>
            <person name="Gerner-Smidt P."/>
        </authorList>
    </citation>
    <scope>NUCLEOTIDE SEQUENCE</scope>
    <source>
        <strain evidence="7">PNUSAS008615</strain>
    </source>
</reference>
<dbReference type="EMBL" id="DAAMII010000011">
    <property type="protein sequence ID" value="HAC6765378.1"/>
    <property type="molecule type" value="Genomic_DNA"/>
</dbReference>
<dbReference type="EMBL" id="DAAGNY010000007">
    <property type="protein sequence ID" value="HAB3842241.1"/>
    <property type="molecule type" value="Genomic_DNA"/>
</dbReference>
<evidence type="ECO:0000313" key="6">
    <source>
        <dbReference type="EMBL" id="EDD0500943.1"/>
    </source>
</evidence>
<evidence type="ECO:0000313" key="10">
    <source>
        <dbReference type="EMBL" id="HAB1979686.1"/>
    </source>
</evidence>
<evidence type="ECO:0000313" key="37">
    <source>
        <dbReference type="EMBL" id="QWJ71462.1"/>
    </source>
</evidence>
<evidence type="ECO:0000256" key="1">
    <source>
        <dbReference type="SAM" id="MobiDB-lite"/>
    </source>
</evidence>
<dbReference type="EMBL" id="DAAGOS010000003">
    <property type="protein sequence ID" value="HAB3922365.1"/>
    <property type="molecule type" value="Genomic_DNA"/>
</dbReference>
<evidence type="ECO:0000313" key="29">
    <source>
        <dbReference type="EMBL" id="HAB6337752.1"/>
    </source>
</evidence>
<evidence type="ECO:0000313" key="35">
    <source>
        <dbReference type="EMBL" id="HAE1650590.1"/>
    </source>
</evidence>
<dbReference type="EMBL" id="DAAGTH010000010">
    <property type="protein sequence ID" value="HAB4464744.1"/>
    <property type="molecule type" value="Genomic_DNA"/>
</dbReference>
<dbReference type="EMBL" id="DAAGVM010000044">
    <property type="protein sequence ID" value="HAB4724367.1"/>
    <property type="molecule type" value="Genomic_DNA"/>
</dbReference>
<dbReference type="EMBL" id="DAARAS010000084">
    <property type="protein sequence ID" value="HAE1650590.1"/>
    <property type="molecule type" value="Genomic_DNA"/>
</dbReference>
<accession>A0A2I5HG86</accession>
<dbReference type="EMBL" id="DAAGTE010000101">
    <property type="protein sequence ID" value="HAB4458729.1"/>
    <property type="molecule type" value="Genomic_DNA"/>
</dbReference>
<dbReference type="EMBL" id="DAAGXW010000011">
    <property type="protein sequence ID" value="HAB5017284.1"/>
    <property type="molecule type" value="Genomic_DNA"/>
</dbReference>
<dbReference type="EMBL" id="DAAHFA010000006">
    <property type="protein sequence ID" value="HAB5840765.1"/>
    <property type="molecule type" value="Genomic_DNA"/>
</dbReference>
<evidence type="ECO:0000313" key="39">
    <source>
        <dbReference type="Proteomes" id="UP000230639"/>
    </source>
</evidence>
<dbReference type="EMBL" id="DAAFYE010000005">
    <property type="protein sequence ID" value="HAB1990580.1"/>
    <property type="molecule type" value="Genomic_DNA"/>
</dbReference>
<evidence type="ECO:0000313" key="28">
    <source>
        <dbReference type="EMBL" id="HAB5840765.1"/>
    </source>
</evidence>
<evidence type="ECO:0000313" key="20">
    <source>
        <dbReference type="EMBL" id="HAB4458729.1"/>
    </source>
</evidence>
<dbReference type="EMBL" id="DAAHCF010000122">
    <property type="protein sequence ID" value="HAB5479716.1"/>
    <property type="molecule type" value="Genomic_DNA"/>
</dbReference>
<evidence type="ECO:0000313" key="22">
    <source>
        <dbReference type="EMBL" id="HAB4672895.1"/>
    </source>
</evidence>
<dbReference type="EMBL" id="DAAFXY010000046">
    <property type="protein sequence ID" value="HAB1979686.1"/>
    <property type="molecule type" value="Genomic_DNA"/>
</dbReference>
<dbReference type="RefSeq" id="WP_072158643.1">
    <property type="nucleotide sequence ID" value="NZ_CP011288.1"/>
</dbReference>
<feature type="region of interest" description="Disordered" evidence="1">
    <location>
        <begin position="1"/>
        <end position="35"/>
    </location>
</feature>
<evidence type="ECO:0000313" key="9">
    <source>
        <dbReference type="EMBL" id="HAB1846769.1"/>
    </source>
</evidence>
<dbReference type="AlphaFoldDB" id="A0A2I5HG86"/>
<dbReference type="EMBL" id="DAAGVL010000004">
    <property type="protein sequence ID" value="HAB4718865.1"/>
    <property type="molecule type" value="Genomic_DNA"/>
</dbReference>
<evidence type="ECO:0000313" key="24">
    <source>
        <dbReference type="EMBL" id="HAB4724367.1"/>
    </source>
</evidence>